<sequence>MPHDKPEELRSGGVPGILGCSVPEKTGLVELCTRDIIDWLRTDAAKITQSLNKAASPSAPGETR</sequence>
<dbReference type="AlphaFoldDB" id="A0AAD6D3X0"/>
<protein>
    <submittedName>
        <fullName evidence="1">Uncharacterized protein</fullName>
    </submittedName>
</protein>
<proteinExistence type="predicted"/>
<gene>
    <name evidence="1" type="ORF">N7494_002565</name>
</gene>
<comment type="caution">
    <text evidence="1">The sequence shown here is derived from an EMBL/GenBank/DDBJ whole genome shotgun (WGS) entry which is preliminary data.</text>
</comment>
<dbReference type="EMBL" id="JAQIZZ010000002">
    <property type="protein sequence ID" value="KAJ5553187.1"/>
    <property type="molecule type" value="Genomic_DNA"/>
</dbReference>
<organism evidence="1 2">
    <name type="scientific">Penicillium frequentans</name>
    <dbReference type="NCBI Taxonomy" id="3151616"/>
    <lineage>
        <taxon>Eukaryota</taxon>
        <taxon>Fungi</taxon>
        <taxon>Dikarya</taxon>
        <taxon>Ascomycota</taxon>
        <taxon>Pezizomycotina</taxon>
        <taxon>Eurotiomycetes</taxon>
        <taxon>Eurotiomycetidae</taxon>
        <taxon>Eurotiales</taxon>
        <taxon>Aspergillaceae</taxon>
        <taxon>Penicillium</taxon>
    </lineage>
</organism>
<evidence type="ECO:0000313" key="2">
    <source>
        <dbReference type="Proteomes" id="UP001220324"/>
    </source>
</evidence>
<accession>A0AAD6D3X0</accession>
<dbReference type="Proteomes" id="UP001220324">
    <property type="component" value="Unassembled WGS sequence"/>
</dbReference>
<keyword evidence="2" id="KW-1185">Reference proteome</keyword>
<evidence type="ECO:0000313" key="1">
    <source>
        <dbReference type="EMBL" id="KAJ5553187.1"/>
    </source>
</evidence>
<name>A0AAD6D3X0_9EURO</name>
<reference evidence="1 2" key="1">
    <citation type="journal article" date="2023" name="IMA Fungus">
        <title>Comparative genomic study of the Penicillium genus elucidates a diverse pangenome and 15 lateral gene transfer events.</title>
        <authorList>
            <person name="Petersen C."/>
            <person name="Sorensen T."/>
            <person name="Nielsen M.R."/>
            <person name="Sondergaard T.E."/>
            <person name="Sorensen J.L."/>
            <person name="Fitzpatrick D.A."/>
            <person name="Frisvad J.C."/>
            <person name="Nielsen K.L."/>
        </authorList>
    </citation>
    <scope>NUCLEOTIDE SEQUENCE [LARGE SCALE GENOMIC DNA]</scope>
    <source>
        <strain evidence="1 2">IBT 35679</strain>
    </source>
</reference>